<name>A0A9Q8SW36_9PEZI</name>
<reference evidence="2" key="1">
    <citation type="journal article" date="2021" name="Mol. Plant Microbe Interact.">
        <title>Complete Genome Sequence of the Plant-Pathogenic Fungus Colletotrichum lupini.</title>
        <authorList>
            <person name="Baroncelli R."/>
            <person name="Pensec F."/>
            <person name="Da Lio D."/>
            <person name="Boufleur T."/>
            <person name="Vicente I."/>
            <person name="Sarrocco S."/>
            <person name="Picot A."/>
            <person name="Baraldi E."/>
            <person name="Sukno S."/>
            <person name="Thon M."/>
            <person name="Le Floch G."/>
        </authorList>
    </citation>
    <scope>NUCLEOTIDE SEQUENCE</scope>
    <source>
        <strain evidence="2">IMI 504893</strain>
    </source>
</reference>
<keyword evidence="3" id="KW-1185">Reference proteome</keyword>
<feature type="region of interest" description="Disordered" evidence="1">
    <location>
        <begin position="1"/>
        <end position="22"/>
    </location>
</feature>
<evidence type="ECO:0000256" key="1">
    <source>
        <dbReference type="SAM" id="MobiDB-lite"/>
    </source>
</evidence>
<feature type="region of interest" description="Disordered" evidence="1">
    <location>
        <begin position="71"/>
        <end position="119"/>
    </location>
</feature>
<feature type="compositionally biased region" description="Polar residues" evidence="1">
    <location>
        <begin position="82"/>
        <end position="118"/>
    </location>
</feature>
<dbReference type="Proteomes" id="UP000830671">
    <property type="component" value="Chromosome 5"/>
</dbReference>
<accession>A0A9Q8SW36</accession>
<protein>
    <recommendedName>
        <fullName evidence="4">Transcription factor domain-containing protein</fullName>
    </recommendedName>
</protein>
<dbReference type="CDD" id="cd12148">
    <property type="entry name" value="fungal_TF_MHR"/>
    <property type="match status" value="1"/>
</dbReference>
<dbReference type="EMBL" id="CP019477">
    <property type="protein sequence ID" value="UQC84160.1"/>
    <property type="molecule type" value="Genomic_DNA"/>
</dbReference>
<dbReference type="GeneID" id="73343644"/>
<organism evidence="2 3">
    <name type="scientific">Colletotrichum lupini</name>
    <dbReference type="NCBI Taxonomy" id="145971"/>
    <lineage>
        <taxon>Eukaryota</taxon>
        <taxon>Fungi</taxon>
        <taxon>Dikarya</taxon>
        <taxon>Ascomycota</taxon>
        <taxon>Pezizomycotina</taxon>
        <taxon>Sordariomycetes</taxon>
        <taxon>Hypocreomycetidae</taxon>
        <taxon>Glomerellales</taxon>
        <taxon>Glomerellaceae</taxon>
        <taxon>Colletotrichum</taxon>
        <taxon>Colletotrichum acutatum species complex</taxon>
    </lineage>
</organism>
<proteinExistence type="predicted"/>
<evidence type="ECO:0000313" key="3">
    <source>
        <dbReference type="Proteomes" id="UP000830671"/>
    </source>
</evidence>
<gene>
    <name evidence="2" type="ORF">CLUP02_09656</name>
</gene>
<dbReference type="AlphaFoldDB" id="A0A9Q8SW36"/>
<dbReference type="RefSeq" id="XP_049145778.1">
    <property type="nucleotide sequence ID" value="XM_049288634.1"/>
</dbReference>
<evidence type="ECO:0008006" key="4">
    <source>
        <dbReference type="Google" id="ProtNLM"/>
    </source>
</evidence>
<evidence type="ECO:0000313" key="2">
    <source>
        <dbReference type="EMBL" id="UQC84160.1"/>
    </source>
</evidence>
<dbReference type="KEGG" id="clup:CLUP02_09656"/>
<sequence length="513" mass="56955">MPCDTTLLTPNSTEGTTTNGGKVDGEDFTCMLQLSLSEAYPDLGHDGSLDLLDLPLPGEDELMELLETTPSDCNSGGGFNFDFTTSNTEQFPQSPTAAPSLPNDSQPRTRPETTSPPDYNTLFDFDEATDVPPPAFNPKEKLPISNNGTVHVDFSAANVYGLPEFISQGVRDSPRHETIKIVNGLRRVLCESTVASGEDGPLDRTKKFPGTDSTLSRYCDACFEDCCPIGDFMTKSAVETCLRDRQTRSVGESHEAQKRLASALWSYKDIQNCPSTLLKFQVTLIMAVIAYVCEESLIWEKITAAVCCARDLRLVHAARGQQTSMSDQDQELAQRGVWFLYSLETDYAIHHGMLPILDLGWGIQFPSFDKGDDMIAVSYTFSELLHSVLKFQYSPRALNKSASAYDRRDRLQASCHVLNEWLSGLPTPLNEANDAGVLQSVKDDRQLRKAFRVFCMYHRAVFFIHCPWITPIATDDADVYGVAGQTRERCVERCVESAFTVVKLANCRIRSPI</sequence>
<feature type="compositionally biased region" description="Polar residues" evidence="1">
    <location>
        <begin position="1"/>
        <end position="20"/>
    </location>
</feature>